<feature type="transmembrane region" description="Helical" evidence="1">
    <location>
        <begin position="20"/>
        <end position="43"/>
    </location>
</feature>
<comment type="caution">
    <text evidence="3">The sequence shown here is derived from an EMBL/GenBank/DDBJ whole genome shotgun (WGS) entry which is preliminary data.</text>
</comment>
<keyword evidence="4" id="KW-1185">Reference proteome</keyword>
<proteinExistence type="predicted"/>
<feature type="transmembrane region" description="Helical" evidence="1">
    <location>
        <begin position="81"/>
        <end position="99"/>
    </location>
</feature>
<keyword evidence="1" id="KW-0812">Transmembrane</keyword>
<dbReference type="Proteomes" id="UP000654075">
    <property type="component" value="Unassembled WGS sequence"/>
</dbReference>
<name>A0A813FX42_POLGL</name>
<evidence type="ECO:0000313" key="2">
    <source>
        <dbReference type="EMBL" id="CAE8598134.1"/>
    </source>
</evidence>
<feature type="transmembrane region" description="Helical" evidence="1">
    <location>
        <begin position="105"/>
        <end position="121"/>
    </location>
</feature>
<keyword evidence="1" id="KW-1133">Transmembrane helix</keyword>
<feature type="transmembrane region" description="Helical" evidence="1">
    <location>
        <begin position="281"/>
        <end position="308"/>
    </location>
</feature>
<evidence type="ECO:0000313" key="3">
    <source>
        <dbReference type="EMBL" id="CAE8615192.1"/>
    </source>
</evidence>
<dbReference type="EMBL" id="CAJNNV010010068">
    <property type="protein sequence ID" value="CAE8598134.1"/>
    <property type="molecule type" value="Genomic_DNA"/>
</dbReference>
<protein>
    <submittedName>
        <fullName evidence="3">Uncharacterized protein</fullName>
    </submittedName>
</protein>
<gene>
    <name evidence="2" type="ORF">PGLA1383_LOCUS16546</name>
    <name evidence="3" type="ORF">PGLA1383_LOCUS32903</name>
</gene>
<dbReference type="EMBL" id="CAJNNV010025578">
    <property type="protein sequence ID" value="CAE8615192.1"/>
    <property type="molecule type" value="Genomic_DNA"/>
</dbReference>
<evidence type="ECO:0000313" key="4">
    <source>
        <dbReference type="Proteomes" id="UP000654075"/>
    </source>
</evidence>
<feature type="transmembrane region" description="Helical" evidence="1">
    <location>
        <begin position="314"/>
        <end position="335"/>
    </location>
</feature>
<dbReference type="AlphaFoldDB" id="A0A813FX42"/>
<organism evidence="3 4">
    <name type="scientific">Polarella glacialis</name>
    <name type="common">Dinoflagellate</name>
    <dbReference type="NCBI Taxonomy" id="89957"/>
    <lineage>
        <taxon>Eukaryota</taxon>
        <taxon>Sar</taxon>
        <taxon>Alveolata</taxon>
        <taxon>Dinophyceae</taxon>
        <taxon>Suessiales</taxon>
        <taxon>Suessiaceae</taxon>
        <taxon>Polarella</taxon>
    </lineage>
</organism>
<feature type="transmembrane region" description="Helical" evidence="1">
    <location>
        <begin position="223"/>
        <end position="239"/>
    </location>
</feature>
<sequence>MEPAVPTQYRHSSHSTVTGWRWFVVIALGLAQLSISQYVWLPWMPRDKVLVYSSSWWVLWVLLVAFALLSSVPVDRMGLPWLRGLSAMVQGYIIGHTMVYDTSTLFARLAGAVFLGVANALDRIASMEEVTVAAENTRVAVEAGAIGTFKRNGVAYPVEVTSVVEYSRGAKVQLYYSDRPFRFYNYEKISLNDVNLELTGHSAGTFEAIVDDVAKPGFQGRPWGFAFGVSLSQWVLASFTHADSFVAGMVTQSALLILSVPLTMVLLWVVFDKCDNDKIKFLCLCLLVACVGLEIVAFLPMLLGVFSFAAVQLVAHQVVAFVAIPVDVIVFFGIVRPSQDDLAMMGVTKMILQADKALTLKTGRPHRLGAAQSPLLESSAT</sequence>
<feature type="transmembrane region" description="Helical" evidence="1">
    <location>
        <begin position="49"/>
        <end position="69"/>
    </location>
</feature>
<evidence type="ECO:0000256" key="1">
    <source>
        <dbReference type="SAM" id="Phobius"/>
    </source>
</evidence>
<feature type="transmembrane region" description="Helical" evidence="1">
    <location>
        <begin position="245"/>
        <end position="269"/>
    </location>
</feature>
<accession>A0A813FX42</accession>
<keyword evidence="1" id="KW-0472">Membrane</keyword>
<reference evidence="3" key="1">
    <citation type="submission" date="2021-02" db="EMBL/GenBank/DDBJ databases">
        <authorList>
            <person name="Dougan E. K."/>
            <person name="Rhodes N."/>
            <person name="Thang M."/>
            <person name="Chan C."/>
        </authorList>
    </citation>
    <scope>NUCLEOTIDE SEQUENCE</scope>
</reference>